<keyword evidence="1" id="KW-0378">Hydrolase</keyword>
<accession>A0ABS6IPY0</accession>
<evidence type="ECO:0000256" key="1">
    <source>
        <dbReference type="ARBA" id="ARBA00022801"/>
    </source>
</evidence>
<dbReference type="PANTHER" id="PTHR43316:SF3">
    <property type="entry name" value="HALOACID DEHALOGENASE, TYPE II (AFU_ORTHOLOGUE AFUA_2G07750)-RELATED"/>
    <property type="match status" value="1"/>
</dbReference>
<dbReference type="PANTHER" id="PTHR43316">
    <property type="entry name" value="HYDROLASE, HALOACID DELAHOGENASE-RELATED"/>
    <property type="match status" value="1"/>
</dbReference>
<dbReference type="InterPro" id="IPR006439">
    <property type="entry name" value="HAD-SF_hydro_IA"/>
</dbReference>
<organism evidence="2 3">
    <name type="scientific">Reyranella humidisoli</name>
    <dbReference type="NCBI Taxonomy" id="2849149"/>
    <lineage>
        <taxon>Bacteria</taxon>
        <taxon>Pseudomonadati</taxon>
        <taxon>Pseudomonadota</taxon>
        <taxon>Alphaproteobacteria</taxon>
        <taxon>Hyphomicrobiales</taxon>
        <taxon>Reyranellaceae</taxon>
        <taxon>Reyranella</taxon>
    </lineage>
</organism>
<dbReference type="NCBIfam" id="TIGR01428">
    <property type="entry name" value="HAD_type_II"/>
    <property type="match status" value="1"/>
</dbReference>
<dbReference type="CDD" id="cd02588">
    <property type="entry name" value="HAD_L2-DEX"/>
    <property type="match status" value="1"/>
</dbReference>
<keyword evidence="3" id="KW-1185">Reference proteome</keyword>
<proteinExistence type="predicted"/>
<sequence>MAAALPGIEMCVFDAYGTLFDFNSAVARHRRAVGPSAETLSEMWRQKQIQYTWLRNAMGAYAPFWQVTGEALDHSLATHRIADPAVRERLMGSYLALDPFPEVPGMLACLSRAGMRSAILSNGNPGMLDPMVAASKLANQFEAVLSVDEVGAFKPDPRVYRLVEKHFGVTPDKVCFLSSNCWDAHGAAQFGFRTVWVNRTGAPDDRLPGVLAAQVRDLSDLPDLIGVPR</sequence>
<dbReference type="RefSeq" id="WP_216965196.1">
    <property type="nucleotide sequence ID" value="NZ_JAHOPB010000002.1"/>
</dbReference>
<reference evidence="2 3" key="1">
    <citation type="submission" date="2021-06" db="EMBL/GenBank/DDBJ databases">
        <authorList>
            <person name="Lee D.H."/>
        </authorList>
    </citation>
    <scope>NUCLEOTIDE SEQUENCE [LARGE SCALE GENOMIC DNA]</scope>
    <source>
        <strain evidence="2 3">MMS21-HV4-11</strain>
    </source>
</reference>
<dbReference type="SFLD" id="SFLDG01135">
    <property type="entry name" value="C1.5.6:_HAD__Beta-PGM__Phospha"/>
    <property type="match status" value="1"/>
</dbReference>
<comment type="caution">
    <text evidence="2">The sequence shown here is derived from an EMBL/GenBank/DDBJ whole genome shotgun (WGS) entry which is preliminary data.</text>
</comment>
<dbReference type="SFLD" id="SFLDG01129">
    <property type="entry name" value="C1.5:_HAD__Beta-PGM__Phosphata"/>
    <property type="match status" value="1"/>
</dbReference>
<protein>
    <submittedName>
        <fullName evidence="2">Haloacid dehalogenase type II</fullName>
    </submittedName>
</protein>
<name>A0ABS6IPY0_9HYPH</name>
<evidence type="ECO:0000313" key="2">
    <source>
        <dbReference type="EMBL" id="MBU8876415.1"/>
    </source>
</evidence>
<dbReference type="NCBIfam" id="TIGR01493">
    <property type="entry name" value="HAD-SF-IA-v2"/>
    <property type="match status" value="1"/>
</dbReference>
<dbReference type="SFLD" id="SFLDF00045">
    <property type="entry name" value="2-haloacid_dehalogenase"/>
    <property type="match status" value="1"/>
</dbReference>
<dbReference type="InterPro" id="IPR006328">
    <property type="entry name" value="2-HAD"/>
</dbReference>
<dbReference type="Proteomes" id="UP000727907">
    <property type="component" value="Unassembled WGS sequence"/>
</dbReference>
<dbReference type="Pfam" id="PF00702">
    <property type="entry name" value="Hydrolase"/>
    <property type="match status" value="1"/>
</dbReference>
<evidence type="ECO:0000313" key="3">
    <source>
        <dbReference type="Proteomes" id="UP000727907"/>
    </source>
</evidence>
<dbReference type="SFLD" id="SFLDS00003">
    <property type="entry name" value="Haloacid_Dehalogenase"/>
    <property type="match status" value="1"/>
</dbReference>
<gene>
    <name evidence="2" type="ORF">KQ910_21760</name>
</gene>
<dbReference type="EMBL" id="JAHOPB010000002">
    <property type="protein sequence ID" value="MBU8876415.1"/>
    <property type="molecule type" value="Genomic_DNA"/>
</dbReference>
<dbReference type="InterPro" id="IPR051540">
    <property type="entry name" value="S-2-haloacid_dehalogenase"/>
</dbReference>